<gene>
    <name evidence="4" type="ordered locus">AciPR4_2728</name>
</gene>
<dbReference type="HOGENOM" id="CLU_028172_2_0_0"/>
<name>E8V2M7_TERSS</name>
<keyword evidence="5" id="KW-1185">Reference proteome</keyword>
<dbReference type="STRING" id="401053.AciPR4_2728"/>
<dbReference type="Pfam" id="PF07364">
    <property type="entry name" value="DUF1485"/>
    <property type="match status" value="1"/>
</dbReference>
<dbReference type="PIRSF" id="PIRSF012702">
    <property type="entry name" value="UCP012702"/>
    <property type="match status" value="1"/>
</dbReference>
<feature type="chain" id="PRO_5003232803" evidence="1">
    <location>
        <begin position="26"/>
        <end position="514"/>
    </location>
</feature>
<feature type="signal peptide" evidence="1">
    <location>
        <begin position="1"/>
        <end position="25"/>
    </location>
</feature>
<keyword evidence="1" id="KW-0732">Signal</keyword>
<dbReference type="InterPro" id="IPR009197">
    <property type="entry name" value="MlrC"/>
</dbReference>
<evidence type="ECO:0000313" key="4">
    <source>
        <dbReference type="EMBL" id="ADV83502.1"/>
    </source>
</evidence>
<dbReference type="eggNOG" id="COG5476">
    <property type="taxonomic scope" value="Bacteria"/>
</dbReference>
<organism evidence="4 5">
    <name type="scientific">Terriglobus saanensis (strain ATCC BAA-1853 / DSM 23119 / SP1PR4)</name>
    <dbReference type="NCBI Taxonomy" id="401053"/>
    <lineage>
        <taxon>Bacteria</taxon>
        <taxon>Pseudomonadati</taxon>
        <taxon>Acidobacteriota</taxon>
        <taxon>Terriglobia</taxon>
        <taxon>Terriglobales</taxon>
        <taxon>Acidobacteriaceae</taxon>
        <taxon>Terriglobus</taxon>
    </lineage>
</organism>
<dbReference type="RefSeq" id="WP_013569235.1">
    <property type="nucleotide sequence ID" value="NC_014963.1"/>
</dbReference>
<evidence type="ECO:0000256" key="1">
    <source>
        <dbReference type="SAM" id="SignalP"/>
    </source>
</evidence>
<accession>E8V2M7</accession>
<feature type="domain" description="Microcystin LR degradation protein MlrC N-terminal" evidence="3">
    <location>
        <begin position="38"/>
        <end position="316"/>
    </location>
</feature>
<reference evidence="4 5" key="1">
    <citation type="journal article" date="2012" name="Stand. Genomic Sci.">
        <title>Complete genome sequence of Terriglobus saanensis type strain SP1PR4(T), an Acidobacteria from tundra soil.</title>
        <authorList>
            <person name="Rawat S.R."/>
            <person name="Mannisto M.K."/>
            <person name="Starovoytov V."/>
            <person name="Goodwin L."/>
            <person name="Nolan M."/>
            <person name="Hauser L."/>
            <person name="Land M."/>
            <person name="Davenport K.W."/>
            <person name="Woyke T."/>
            <person name="Haggblom M.M."/>
        </authorList>
    </citation>
    <scope>NUCLEOTIDE SEQUENCE</scope>
    <source>
        <strain evidence="5">ATCC BAA-1853 / DSM 23119 / SP1PR4</strain>
    </source>
</reference>
<proteinExistence type="predicted"/>
<protein>
    <submittedName>
        <fullName evidence="4">Microcystin LR degradation protein MlrC-like protein</fullName>
    </submittedName>
</protein>
<evidence type="ECO:0000313" key="5">
    <source>
        <dbReference type="Proteomes" id="UP000006844"/>
    </source>
</evidence>
<dbReference type="Proteomes" id="UP000006844">
    <property type="component" value="Chromosome"/>
</dbReference>
<dbReference type="KEGG" id="tsa:AciPR4_2728"/>
<dbReference type="EMBL" id="CP002467">
    <property type="protein sequence ID" value="ADV83502.1"/>
    <property type="molecule type" value="Genomic_DNA"/>
</dbReference>
<dbReference type="InterPro" id="IPR015995">
    <property type="entry name" value="MlrC_N"/>
</dbReference>
<sequence length="514" mass="55479">MQRRSFLKNASIVTLGSIASRAALAAPAAPAAPAKPPRIAFGGISIECSTYSELRTHMEDFTVTKGEALSSSPTFAFLKRYPVTFMPTLSAVAVPGGQVERATYDAIKGDFLARLTALLPLDGLYLPMHGAMSVEGMYDAEGDWMESARKVVGTKCLMSASYDLHGSVSQRVIDNIDLFSAFRTAPHIDREETMIRATDMLVHCLEKNIHPTLMWAPVPALVSGEISSTEWEPGKHLWAQLPAMNKEPGILDVSMLVGYMWADEPRSTACVVVTGTNPANEEKVALNLAQQYWDARKIFQFGSATCTLKECVQQAIAAKTQPVILADSGDNDTAGGVGDRADMLEELLRVKAKNVVLAGIADRAATNACYAAGVGATLPLSIGATLDSHASKPVKAQAKVKFLLPATDPLLREAVVQVEGITLVLGARRRPYHDIIDFTRLGLEPKSFSIIVVKSGYLSPELKPIANPSLMALSDGSVIQDYARLGNHHRKPLYPFVPDLAFTPKVYLSARSKA</sequence>
<dbReference type="OrthoDB" id="9815420at2"/>
<dbReference type="InterPro" id="IPR010799">
    <property type="entry name" value="MlrC_C"/>
</dbReference>
<feature type="domain" description="Microcystin LR degradation protein MlrC C-terminal" evidence="2">
    <location>
        <begin position="325"/>
        <end position="488"/>
    </location>
</feature>
<dbReference type="InterPro" id="IPR006311">
    <property type="entry name" value="TAT_signal"/>
</dbReference>
<dbReference type="PROSITE" id="PS51318">
    <property type="entry name" value="TAT"/>
    <property type="match status" value="1"/>
</dbReference>
<dbReference type="Pfam" id="PF07171">
    <property type="entry name" value="MlrC_C"/>
    <property type="match status" value="1"/>
</dbReference>
<dbReference type="AlphaFoldDB" id="E8V2M7"/>
<evidence type="ECO:0000259" key="3">
    <source>
        <dbReference type="Pfam" id="PF07364"/>
    </source>
</evidence>
<evidence type="ECO:0000259" key="2">
    <source>
        <dbReference type="Pfam" id="PF07171"/>
    </source>
</evidence>